<dbReference type="InterPro" id="IPR030931">
    <property type="entry name" value="Group_II_RT_mat"/>
</dbReference>
<evidence type="ECO:0000256" key="6">
    <source>
        <dbReference type="ARBA" id="ARBA00034120"/>
    </source>
</evidence>
<dbReference type="PANTHER" id="PTHR34047">
    <property type="entry name" value="NUCLEAR INTRON MATURASE 1, MITOCHONDRIAL-RELATED"/>
    <property type="match status" value="1"/>
</dbReference>
<dbReference type="NCBIfam" id="TIGR04416">
    <property type="entry name" value="group_II_RT_mat"/>
    <property type="match status" value="1"/>
</dbReference>
<dbReference type="InterPro" id="IPR000477">
    <property type="entry name" value="RT_dom"/>
</dbReference>
<keyword evidence="5" id="KW-0051">Antiviral defense</keyword>
<dbReference type="CDD" id="cd01651">
    <property type="entry name" value="RT_G2_intron"/>
    <property type="match status" value="1"/>
</dbReference>
<dbReference type="InterPro" id="IPR013597">
    <property type="entry name" value="Mat_intron_G2"/>
</dbReference>
<dbReference type="GO" id="GO:0051607">
    <property type="term" value="P:defense response to virus"/>
    <property type="evidence" value="ECO:0007669"/>
    <property type="project" value="UniProtKB-KW"/>
</dbReference>
<comment type="catalytic activity">
    <reaction evidence="7">
        <text>DNA(n) + a 2'-deoxyribonucleoside 5'-triphosphate = DNA(n+1) + diphosphate</text>
        <dbReference type="Rhea" id="RHEA:22508"/>
        <dbReference type="Rhea" id="RHEA-COMP:17339"/>
        <dbReference type="Rhea" id="RHEA-COMP:17340"/>
        <dbReference type="ChEBI" id="CHEBI:33019"/>
        <dbReference type="ChEBI" id="CHEBI:61560"/>
        <dbReference type="ChEBI" id="CHEBI:173112"/>
        <dbReference type="EC" id="2.7.7.49"/>
    </reaction>
</comment>
<organism evidence="9">
    <name type="scientific">marine sediment metagenome</name>
    <dbReference type="NCBI Taxonomy" id="412755"/>
    <lineage>
        <taxon>unclassified sequences</taxon>
        <taxon>metagenomes</taxon>
        <taxon>ecological metagenomes</taxon>
    </lineage>
</organism>
<evidence type="ECO:0000256" key="2">
    <source>
        <dbReference type="ARBA" id="ARBA00022695"/>
    </source>
</evidence>
<dbReference type="EMBL" id="LAZR01033773">
    <property type="protein sequence ID" value="KKL47151.1"/>
    <property type="molecule type" value="Genomic_DNA"/>
</dbReference>
<keyword evidence="3" id="KW-0479">Metal-binding</keyword>
<accession>A0A0F9D092</accession>
<evidence type="ECO:0000256" key="1">
    <source>
        <dbReference type="ARBA" id="ARBA00022679"/>
    </source>
</evidence>
<proteinExistence type="inferred from homology"/>
<keyword evidence="1" id="KW-0808">Transferase</keyword>
<dbReference type="GO" id="GO:0046872">
    <property type="term" value="F:metal ion binding"/>
    <property type="evidence" value="ECO:0007669"/>
    <property type="project" value="UniProtKB-KW"/>
</dbReference>
<dbReference type="PRINTS" id="PR00866">
    <property type="entry name" value="RNADNAPOLMS"/>
</dbReference>
<dbReference type="PROSITE" id="PS50878">
    <property type="entry name" value="RT_POL"/>
    <property type="match status" value="1"/>
</dbReference>
<dbReference type="SUPFAM" id="SSF56672">
    <property type="entry name" value="DNA/RNA polymerases"/>
    <property type="match status" value="1"/>
</dbReference>
<dbReference type="InterPro" id="IPR051083">
    <property type="entry name" value="GrpII_Intron_Splice-Mob/Def"/>
</dbReference>
<evidence type="ECO:0000256" key="7">
    <source>
        <dbReference type="ARBA" id="ARBA00048173"/>
    </source>
</evidence>
<dbReference type="InterPro" id="IPR000123">
    <property type="entry name" value="Reverse_transcriptase_msDNA"/>
</dbReference>
<sequence>MSDLNSSDALPRADADQRLDRYPALGVNLMAQITSRSSLNAAWKRVRANKGAGGIDGVTIDSFIEWYKPRGDLVREQLINGTYQPQPVLRVTIPKPDGGERLLGIPTVLDRIIQQSIVMTLEPYVDPSFSDSSYGFRPSRSAHDAIHQIRTGINGGRKVAVDVDLSKFFDRVNHDVLMQLLAKRIDDKAVLKLIGRYLRAGVSENTMITASCKGVPQGGPLSPLLSNVVLDVLDKELESRGHHFARYADDFMILVKSERAGKRVLSSITRFLESRLKLKVNTQKSHVVKIHKSQFLGFTFREKHLQIHPKSLQRFKRRVRELTSRTWGVSMGTKIAKLSRYLRGWVNYYGIANCYQSCVDLDHWIRRRIRMCYWKQWRRVRTKVRKLLSLGVPTHIAVTTGSSRKGYWHSAKTPGINMGLSNAWLENQGLVSLRSQWITLHHG</sequence>
<name>A0A0F9D092_9ZZZZ</name>
<comment type="similarity">
    <text evidence="6">Belongs to the bacterial reverse transcriptase family.</text>
</comment>
<dbReference type="Pfam" id="PF00078">
    <property type="entry name" value="RVT_1"/>
    <property type="match status" value="1"/>
</dbReference>
<keyword evidence="4" id="KW-0460">Magnesium</keyword>
<dbReference type="GO" id="GO:0003723">
    <property type="term" value="F:RNA binding"/>
    <property type="evidence" value="ECO:0007669"/>
    <property type="project" value="InterPro"/>
</dbReference>
<dbReference type="GO" id="GO:0003964">
    <property type="term" value="F:RNA-directed DNA polymerase activity"/>
    <property type="evidence" value="ECO:0007669"/>
    <property type="project" value="UniProtKB-EC"/>
</dbReference>
<dbReference type="AlphaFoldDB" id="A0A0F9D092"/>
<comment type="caution">
    <text evidence="9">The sequence shown here is derived from an EMBL/GenBank/DDBJ whole genome shotgun (WGS) entry which is preliminary data.</text>
</comment>
<evidence type="ECO:0000259" key="8">
    <source>
        <dbReference type="PROSITE" id="PS50878"/>
    </source>
</evidence>
<dbReference type="PANTHER" id="PTHR34047:SF8">
    <property type="entry name" value="PROTEIN YKFC"/>
    <property type="match status" value="1"/>
</dbReference>
<keyword evidence="2" id="KW-0548">Nucleotidyltransferase</keyword>
<dbReference type="InterPro" id="IPR043502">
    <property type="entry name" value="DNA/RNA_pol_sf"/>
</dbReference>
<reference evidence="9" key="1">
    <citation type="journal article" date="2015" name="Nature">
        <title>Complex archaea that bridge the gap between prokaryotes and eukaryotes.</title>
        <authorList>
            <person name="Spang A."/>
            <person name="Saw J.H."/>
            <person name="Jorgensen S.L."/>
            <person name="Zaremba-Niedzwiedzka K."/>
            <person name="Martijn J."/>
            <person name="Lind A.E."/>
            <person name="van Eijk R."/>
            <person name="Schleper C."/>
            <person name="Guy L."/>
            <person name="Ettema T.J."/>
        </authorList>
    </citation>
    <scope>NUCLEOTIDE SEQUENCE</scope>
</reference>
<dbReference type="Pfam" id="PF08388">
    <property type="entry name" value="GIIM"/>
    <property type="match status" value="1"/>
</dbReference>
<protein>
    <recommendedName>
        <fullName evidence="8">Reverse transcriptase domain-containing protein</fullName>
    </recommendedName>
</protein>
<evidence type="ECO:0000256" key="4">
    <source>
        <dbReference type="ARBA" id="ARBA00022842"/>
    </source>
</evidence>
<gene>
    <name evidence="9" type="ORF">LCGC14_2338410</name>
</gene>
<evidence type="ECO:0000256" key="5">
    <source>
        <dbReference type="ARBA" id="ARBA00023118"/>
    </source>
</evidence>
<feature type="domain" description="Reverse transcriptase" evidence="8">
    <location>
        <begin position="74"/>
        <end position="300"/>
    </location>
</feature>
<evidence type="ECO:0000256" key="3">
    <source>
        <dbReference type="ARBA" id="ARBA00022723"/>
    </source>
</evidence>
<evidence type="ECO:0000313" key="9">
    <source>
        <dbReference type="EMBL" id="KKL47151.1"/>
    </source>
</evidence>